<comment type="caution">
    <text evidence="3">The sequence shown here is derived from an EMBL/GenBank/DDBJ whole genome shotgun (WGS) entry which is preliminary data.</text>
</comment>
<organism evidence="3 4">
    <name type="scientific">Peribacillus huizhouensis</name>
    <dbReference type="NCBI Taxonomy" id="1501239"/>
    <lineage>
        <taxon>Bacteria</taxon>
        <taxon>Bacillati</taxon>
        <taxon>Bacillota</taxon>
        <taxon>Bacilli</taxon>
        <taxon>Bacillales</taxon>
        <taxon>Bacillaceae</taxon>
        <taxon>Peribacillus</taxon>
    </lineage>
</organism>
<dbReference type="CDD" id="cd04647">
    <property type="entry name" value="LbH_MAT_like"/>
    <property type="match status" value="1"/>
</dbReference>
<keyword evidence="4" id="KW-1185">Reference proteome</keyword>
<evidence type="ECO:0000256" key="2">
    <source>
        <dbReference type="ARBA" id="ARBA00022737"/>
    </source>
</evidence>
<name>A0ABR6CR73_9BACI</name>
<keyword evidence="2" id="KW-0677">Repeat</keyword>
<dbReference type="Gene3D" id="2.160.10.10">
    <property type="entry name" value="Hexapeptide repeat proteins"/>
    <property type="match status" value="1"/>
</dbReference>
<dbReference type="InterPro" id="IPR018357">
    <property type="entry name" value="Hexapep_transf_CS"/>
</dbReference>
<evidence type="ECO:0000313" key="4">
    <source>
        <dbReference type="Proteomes" id="UP000626697"/>
    </source>
</evidence>
<gene>
    <name evidence="3" type="ORF">HNP81_002816</name>
</gene>
<dbReference type="InterPro" id="IPR051159">
    <property type="entry name" value="Hexapeptide_acetyltransf"/>
</dbReference>
<dbReference type="EMBL" id="JACJHX010000008">
    <property type="protein sequence ID" value="MBA9027526.1"/>
    <property type="molecule type" value="Genomic_DNA"/>
</dbReference>
<dbReference type="SUPFAM" id="SSF51161">
    <property type="entry name" value="Trimeric LpxA-like enzymes"/>
    <property type="match status" value="1"/>
</dbReference>
<dbReference type="InterPro" id="IPR001451">
    <property type="entry name" value="Hexapep"/>
</dbReference>
<evidence type="ECO:0000313" key="3">
    <source>
        <dbReference type="EMBL" id="MBA9027526.1"/>
    </source>
</evidence>
<accession>A0ABR6CR73</accession>
<protein>
    <submittedName>
        <fullName evidence="3">Acetyltransferase-like isoleucine patch superfamily enzyme</fullName>
    </submittedName>
</protein>
<proteinExistence type="predicted"/>
<dbReference type="Pfam" id="PF14602">
    <property type="entry name" value="Hexapep_2"/>
    <property type="match status" value="1"/>
</dbReference>
<dbReference type="RefSeq" id="WP_281384503.1">
    <property type="nucleotide sequence ID" value="NZ_JACJHX010000008.1"/>
</dbReference>
<evidence type="ECO:0000256" key="1">
    <source>
        <dbReference type="ARBA" id="ARBA00022679"/>
    </source>
</evidence>
<reference evidence="3 4" key="1">
    <citation type="submission" date="2020-08" db="EMBL/GenBank/DDBJ databases">
        <title>Genomic Encyclopedia of Type Strains, Phase IV (KMG-IV): sequencing the most valuable type-strain genomes for metagenomic binning, comparative biology and taxonomic classification.</title>
        <authorList>
            <person name="Goeker M."/>
        </authorList>
    </citation>
    <scope>NUCLEOTIDE SEQUENCE [LARGE SCALE GENOMIC DNA]</scope>
    <source>
        <strain evidence="3 4">DSM 105481</strain>
    </source>
</reference>
<dbReference type="PROSITE" id="PS00101">
    <property type="entry name" value="HEXAPEP_TRANSFERASES"/>
    <property type="match status" value="1"/>
</dbReference>
<keyword evidence="1" id="KW-0808">Transferase</keyword>
<dbReference type="Proteomes" id="UP000626697">
    <property type="component" value="Unassembled WGS sequence"/>
</dbReference>
<dbReference type="PANTHER" id="PTHR23416">
    <property type="entry name" value="SIALIC ACID SYNTHASE-RELATED"/>
    <property type="match status" value="1"/>
</dbReference>
<sequence>MGIEVNKVSKLIKSKSLRELVGISKNVFRGFLVKRSFDKCGKFFMASGKLNINKMNGYIDIGDKVLMYKDCKVSVWGTDFKSHLKIGNNTSIGDRTEIHCGKEITIGDYCNISWDVVILDRDYHKLNTQEYIYKPVHIGDKVWIGCRSIILKGVSIGSGAVVAAGSVVTKDVPANSVVAGNPAKIIKEDIYWLP</sequence>
<dbReference type="InterPro" id="IPR011004">
    <property type="entry name" value="Trimer_LpxA-like_sf"/>
</dbReference>